<accession>A0ABR2MLX6</accession>
<dbReference type="Proteomes" id="UP001412067">
    <property type="component" value="Unassembled WGS sequence"/>
</dbReference>
<reference evidence="2 3" key="1">
    <citation type="journal article" date="2022" name="Nat. Plants">
        <title>Genomes of leafy and leafless Platanthera orchids illuminate the evolution of mycoheterotrophy.</title>
        <authorList>
            <person name="Li M.H."/>
            <person name="Liu K.W."/>
            <person name="Li Z."/>
            <person name="Lu H.C."/>
            <person name="Ye Q.L."/>
            <person name="Zhang D."/>
            <person name="Wang J.Y."/>
            <person name="Li Y.F."/>
            <person name="Zhong Z.M."/>
            <person name="Liu X."/>
            <person name="Yu X."/>
            <person name="Liu D.K."/>
            <person name="Tu X.D."/>
            <person name="Liu B."/>
            <person name="Hao Y."/>
            <person name="Liao X.Y."/>
            <person name="Jiang Y.T."/>
            <person name="Sun W.H."/>
            <person name="Chen J."/>
            <person name="Chen Y.Q."/>
            <person name="Ai Y."/>
            <person name="Zhai J.W."/>
            <person name="Wu S.S."/>
            <person name="Zhou Z."/>
            <person name="Hsiao Y.Y."/>
            <person name="Wu W.L."/>
            <person name="Chen Y.Y."/>
            <person name="Lin Y.F."/>
            <person name="Hsu J.L."/>
            <person name="Li C.Y."/>
            <person name="Wang Z.W."/>
            <person name="Zhao X."/>
            <person name="Zhong W.Y."/>
            <person name="Ma X.K."/>
            <person name="Ma L."/>
            <person name="Huang J."/>
            <person name="Chen G.Z."/>
            <person name="Huang M.Z."/>
            <person name="Huang L."/>
            <person name="Peng D.H."/>
            <person name="Luo Y.B."/>
            <person name="Zou S.Q."/>
            <person name="Chen S.P."/>
            <person name="Lan S."/>
            <person name="Tsai W.C."/>
            <person name="Van de Peer Y."/>
            <person name="Liu Z.J."/>
        </authorList>
    </citation>
    <scope>NUCLEOTIDE SEQUENCE [LARGE SCALE GENOMIC DNA]</scope>
    <source>
        <strain evidence="2">Lor288</strain>
    </source>
</reference>
<organism evidence="2 3">
    <name type="scientific">Platanthera guangdongensis</name>
    <dbReference type="NCBI Taxonomy" id="2320717"/>
    <lineage>
        <taxon>Eukaryota</taxon>
        <taxon>Viridiplantae</taxon>
        <taxon>Streptophyta</taxon>
        <taxon>Embryophyta</taxon>
        <taxon>Tracheophyta</taxon>
        <taxon>Spermatophyta</taxon>
        <taxon>Magnoliopsida</taxon>
        <taxon>Liliopsida</taxon>
        <taxon>Asparagales</taxon>
        <taxon>Orchidaceae</taxon>
        <taxon>Orchidoideae</taxon>
        <taxon>Orchideae</taxon>
        <taxon>Orchidinae</taxon>
        <taxon>Platanthera</taxon>
    </lineage>
</organism>
<gene>
    <name evidence="2" type="ORF">KSP40_PGU021144</name>
</gene>
<comment type="caution">
    <text evidence="2">The sequence shown here is derived from an EMBL/GenBank/DDBJ whole genome shotgun (WGS) entry which is preliminary data.</text>
</comment>
<feature type="compositionally biased region" description="Low complexity" evidence="1">
    <location>
        <begin position="471"/>
        <end position="483"/>
    </location>
</feature>
<dbReference type="EMBL" id="JBBWWR010000006">
    <property type="protein sequence ID" value="KAK8964968.1"/>
    <property type="molecule type" value="Genomic_DNA"/>
</dbReference>
<evidence type="ECO:0000256" key="1">
    <source>
        <dbReference type="SAM" id="MobiDB-lite"/>
    </source>
</evidence>
<sequence length="524" mass="57775">MSTIAVRFMIDRAKKRVVFAEAGSDFVDVLFSFLTLPLATIVRLLSKQSGLGSLDTLYESVERLDAKHLQTEACKEMLLNPRNAAEMQCEYLKIKGIHDPNPRTVFICSETDCLTQSTSYYTYNSKCLCSRCGKLMGKTLQWPEETSGEGGIFVNDKVNFMITDGLRVIPCSLLKGLSLFKGMQIKDASMLEERVIDLGKEEILKLLRRSLVSNKVLTDVCFPDAPVQASTGVSLPMKEEIIVKEAEKEINLKLVLNKENNNILYAEVGVDFINLLLSFLTFPLGAVLGLVSHNLSLGGCIKNLYSSAESLGLEYFKSEICRNMLLNPKLSTFYGCNKNQILHWEEITSKKFIVPKGCLKCYLDNGDKSCGSALCEHGIEQAEVIEWSPMADVGEAFVVGSQKYMISDNLHVSPLSIISAVGSEMDLPISIMVGKEFFLDNVKARSLLGAMLISKTVLTDVFSCSVDFSQSQSSQRPRPQSSSCGRILLKIRKKRPLVGSSRLGRAPAKKAASATGLRGPNDHA</sequence>
<evidence type="ECO:0000313" key="3">
    <source>
        <dbReference type="Proteomes" id="UP001412067"/>
    </source>
</evidence>
<keyword evidence="3" id="KW-1185">Reference proteome</keyword>
<dbReference type="InterPro" id="IPR007750">
    <property type="entry name" value="DUF674"/>
</dbReference>
<dbReference type="PANTHER" id="PTHR33103:SF27">
    <property type="entry name" value="OS04G0594700 PROTEIN"/>
    <property type="match status" value="1"/>
</dbReference>
<protein>
    <submittedName>
        <fullName evidence="2">Uncharacterized protein</fullName>
    </submittedName>
</protein>
<feature type="region of interest" description="Disordered" evidence="1">
    <location>
        <begin position="471"/>
        <end position="524"/>
    </location>
</feature>
<dbReference type="PANTHER" id="PTHR33103">
    <property type="entry name" value="OS01G0153900 PROTEIN"/>
    <property type="match status" value="1"/>
</dbReference>
<name>A0ABR2MLX6_9ASPA</name>
<dbReference type="Pfam" id="PF05056">
    <property type="entry name" value="DUF674"/>
    <property type="match status" value="2"/>
</dbReference>
<evidence type="ECO:0000313" key="2">
    <source>
        <dbReference type="EMBL" id="KAK8964968.1"/>
    </source>
</evidence>
<proteinExistence type="predicted"/>